<dbReference type="Pfam" id="PF19420">
    <property type="entry name" value="DDAH_eukar"/>
    <property type="match status" value="1"/>
</dbReference>
<keyword evidence="2" id="KW-1185">Reference proteome</keyword>
<sequence>MKVASMPQVKTDFDTLKEVIVCSPRAMEIQEIINDTQEEYAGSNIDKKEAVKQHNNMIEVFAREQVKVHTLAVDEALPEQVYTRDLGVVIDNILVVGKMKQNIRKKETEVFKGWLKEHGIKYYEITKGALEGGDVVISKNNIYVGQSGRTEASAIEELAVLFPGRSVEKVPIEDKYLHLDCVFNPFSEEYALLYPDAMSEEWADTLRSRYKCIEVTEEEQFNLGVNIFSIGQKTVISQDKCKRINKELRNAGFTVYEVSFSEIIKSGGCFRCVTFPISRQ</sequence>
<gene>
    <name evidence="1" type="ORF">ACFPU1_07255</name>
</gene>
<accession>A0ABW0YPX5</accession>
<dbReference type="RefSeq" id="WP_385939766.1">
    <property type="nucleotide sequence ID" value="NZ_JBHSOZ010000003.1"/>
</dbReference>
<dbReference type="Gene3D" id="3.75.10.10">
    <property type="entry name" value="L-arginine/glycine Amidinotransferase, Chain A"/>
    <property type="match status" value="1"/>
</dbReference>
<evidence type="ECO:0000313" key="1">
    <source>
        <dbReference type="EMBL" id="MFC5712573.1"/>
    </source>
</evidence>
<comment type="caution">
    <text evidence="1">The sequence shown here is derived from an EMBL/GenBank/DDBJ whole genome shotgun (WGS) entry which is preliminary data.</text>
</comment>
<name>A0ABW0YPX5_9BACI</name>
<reference evidence="2" key="1">
    <citation type="journal article" date="2019" name="Int. J. Syst. Evol. Microbiol.">
        <title>The Global Catalogue of Microorganisms (GCM) 10K type strain sequencing project: providing services to taxonomists for standard genome sequencing and annotation.</title>
        <authorList>
            <consortium name="The Broad Institute Genomics Platform"/>
            <consortium name="The Broad Institute Genome Sequencing Center for Infectious Disease"/>
            <person name="Wu L."/>
            <person name="Ma J."/>
        </authorList>
    </citation>
    <scope>NUCLEOTIDE SEQUENCE [LARGE SCALE GENOMIC DNA]</scope>
    <source>
        <strain evidence="2">CECT 7184</strain>
    </source>
</reference>
<evidence type="ECO:0000313" key="2">
    <source>
        <dbReference type="Proteomes" id="UP001596142"/>
    </source>
</evidence>
<protein>
    <submittedName>
        <fullName evidence="1">Dimethylarginine dimethylaminohydrolase family protein</fullName>
    </submittedName>
</protein>
<dbReference type="PANTHER" id="PTHR47271">
    <property type="entry name" value="ARGININE DEIMINASE"/>
    <property type="match status" value="1"/>
</dbReference>
<dbReference type="Proteomes" id="UP001596142">
    <property type="component" value="Unassembled WGS sequence"/>
</dbReference>
<dbReference type="SUPFAM" id="SSF55909">
    <property type="entry name" value="Pentein"/>
    <property type="match status" value="1"/>
</dbReference>
<organism evidence="1 2">
    <name type="scientific">Thalassorhabdus alkalitolerans</name>
    <dbReference type="NCBI Taxonomy" id="2282697"/>
    <lineage>
        <taxon>Bacteria</taxon>
        <taxon>Bacillati</taxon>
        <taxon>Bacillota</taxon>
        <taxon>Bacilli</taxon>
        <taxon>Bacillales</taxon>
        <taxon>Bacillaceae</taxon>
        <taxon>Thalassorhabdus</taxon>
    </lineage>
</organism>
<dbReference type="PANTHER" id="PTHR47271:SF2">
    <property type="entry name" value="ARGININE DEIMINASE"/>
    <property type="match status" value="1"/>
</dbReference>
<dbReference type="EMBL" id="JBHSOZ010000003">
    <property type="protein sequence ID" value="MFC5712573.1"/>
    <property type="molecule type" value="Genomic_DNA"/>
</dbReference>
<proteinExistence type="predicted"/>